<dbReference type="Proteomes" id="UP001631957">
    <property type="component" value="Unassembled WGS sequence"/>
</dbReference>
<dbReference type="SUPFAM" id="SSF47336">
    <property type="entry name" value="ACP-like"/>
    <property type="match status" value="1"/>
</dbReference>
<dbReference type="Gene3D" id="1.10.1200.10">
    <property type="entry name" value="ACP-like"/>
    <property type="match status" value="1"/>
</dbReference>
<dbReference type="InterPro" id="IPR036736">
    <property type="entry name" value="ACP-like_sf"/>
</dbReference>
<accession>A0ABW9HK91</accession>
<dbReference type="PROSITE" id="PS00012">
    <property type="entry name" value="PHOSPHOPANTETHEINE"/>
    <property type="match status" value="1"/>
</dbReference>
<evidence type="ECO:0000259" key="3">
    <source>
        <dbReference type="PROSITE" id="PS50075"/>
    </source>
</evidence>
<gene>
    <name evidence="4" type="ORF">ACKI18_01035</name>
</gene>
<protein>
    <submittedName>
        <fullName evidence="4">Acyl carrier protein</fullName>
    </submittedName>
</protein>
<keyword evidence="2" id="KW-0597">Phosphoprotein</keyword>
<proteinExistence type="predicted"/>
<comment type="caution">
    <text evidence="4">The sequence shown here is derived from an EMBL/GenBank/DDBJ whole genome shotgun (WGS) entry which is preliminary data.</text>
</comment>
<dbReference type="PROSITE" id="PS50075">
    <property type="entry name" value="CARRIER"/>
    <property type="match status" value="1"/>
</dbReference>
<dbReference type="InterPro" id="IPR009081">
    <property type="entry name" value="PP-bd_ACP"/>
</dbReference>
<dbReference type="RefSeq" id="WP_409120080.1">
    <property type="nucleotide sequence ID" value="NZ_JBJVNI010000001.1"/>
</dbReference>
<feature type="domain" description="Carrier" evidence="3">
    <location>
        <begin position="9"/>
        <end position="89"/>
    </location>
</feature>
<evidence type="ECO:0000313" key="4">
    <source>
        <dbReference type="EMBL" id="MFM9607290.1"/>
    </source>
</evidence>
<evidence type="ECO:0000313" key="5">
    <source>
        <dbReference type="Proteomes" id="UP001631957"/>
    </source>
</evidence>
<keyword evidence="1" id="KW-0596">Phosphopantetheine</keyword>
<organism evidence="4 5">
    <name type="scientific">Streptomyces niveiscabiei</name>
    <dbReference type="NCBI Taxonomy" id="164115"/>
    <lineage>
        <taxon>Bacteria</taxon>
        <taxon>Bacillati</taxon>
        <taxon>Actinomycetota</taxon>
        <taxon>Actinomycetes</taxon>
        <taxon>Kitasatosporales</taxon>
        <taxon>Streptomycetaceae</taxon>
        <taxon>Streptomyces</taxon>
    </lineage>
</organism>
<name>A0ABW9HK91_9ACTN</name>
<dbReference type="Pfam" id="PF00550">
    <property type="entry name" value="PP-binding"/>
    <property type="match status" value="1"/>
</dbReference>
<keyword evidence="5" id="KW-1185">Reference proteome</keyword>
<evidence type="ECO:0000256" key="1">
    <source>
        <dbReference type="ARBA" id="ARBA00022450"/>
    </source>
</evidence>
<evidence type="ECO:0000256" key="2">
    <source>
        <dbReference type="ARBA" id="ARBA00022553"/>
    </source>
</evidence>
<dbReference type="EMBL" id="JBJVNI010000001">
    <property type="protein sequence ID" value="MFM9607290.1"/>
    <property type="molecule type" value="Genomic_DNA"/>
</dbReference>
<dbReference type="InterPro" id="IPR006162">
    <property type="entry name" value="Ppantetheine_attach_site"/>
</dbReference>
<sequence length="89" mass="9363">MTSEPLARRLSPVELAAVVRECTGVSLDEEQLQTPGVLFADLGVDSLGLLGVVAELERRLAVPLGTEAEQAPSPHTLIDLVNSELTEGA</sequence>
<reference evidence="4 5" key="1">
    <citation type="submission" date="2024-12" db="EMBL/GenBank/DDBJ databases">
        <title>Forecasting of Potato common scab and diversities of Pathogenic streptomyces spp. in china.</title>
        <authorList>
            <person name="Handique U."/>
            <person name="Wu J."/>
        </authorList>
    </citation>
    <scope>NUCLEOTIDE SEQUENCE [LARGE SCALE GENOMIC DNA]</scope>
    <source>
        <strain evidence="4 5">ZRIMU1530</strain>
    </source>
</reference>